<evidence type="ECO:0000313" key="6">
    <source>
        <dbReference type="EMBL" id="MCS3918499.1"/>
    </source>
</evidence>
<dbReference type="InterPro" id="IPR005814">
    <property type="entry name" value="Aminotrans_3"/>
</dbReference>
<dbReference type="PROSITE" id="PS00600">
    <property type="entry name" value="AA_TRANSFER_CLASS_3"/>
    <property type="match status" value="1"/>
</dbReference>
<comment type="cofactor">
    <cofactor evidence="1">
        <name>pyridoxal 5'-phosphate</name>
        <dbReference type="ChEBI" id="CHEBI:597326"/>
    </cofactor>
</comment>
<evidence type="ECO:0000256" key="4">
    <source>
        <dbReference type="ARBA" id="ARBA00022898"/>
    </source>
</evidence>
<evidence type="ECO:0000256" key="5">
    <source>
        <dbReference type="RuleBase" id="RU003560"/>
    </source>
</evidence>
<dbReference type="InterPro" id="IPR015424">
    <property type="entry name" value="PyrdxlP-dep_Trfase"/>
</dbReference>
<protein>
    <submittedName>
        <fullName evidence="6">Acetylornithine/succinyldiaminopimelate/putresci ne aminotransferase</fullName>
    </submittedName>
</protein>
<sequence length="414" mass="45668">MQELESLKRKFLRYLAQTSDEPMGVVVERAEGCWVIAKDGRRYLDFISGIAVTNIGHTRPEVVQAIKQQVERYLHTMVYGEFVQDVQVALAEKLVGIVEAAFKRATDGQWRGELQYYPTNSGTEANEGALKLARKFTGRKKFVAFKNSFHGDTLGSLSVTGREIYRKPFEPLLPDVVFLTFGDVNALGQIDETVAAVICEPIQGEAGIIVPPDEFLPALRKRCDEVGALLILDEVQTGFGRTGKWFAFEHWGIVPDILTVGKALGGGMPLSGFLARREIMRAFAENPPLCHVTTFGGHPVCCAAALAALQFMERENLPERAAIVGAKLKDELKQLAIHYQQIVEVRGKGLMLGLEFVTREATQTFVRGCLEQGLIVGGTLHTEKVVRIAPPLVITDSEIEWAVEVMGSVLKRGT</sequence>
<dbReference type="Gene3D" id="3.40.640.10">
    <property type="entry name" value="Type I PLP-dependent aspartate aminotransferase-like (Major domain)"/>
    <property type="match status" value="1"/>
</dbReference>
<comment type="caution">
    <text evidence="6">The sequence shown here is derived from an EMBL/GenBank/DDBJ whole genome shotgun (WGS) entry which is preliminary data.</text>
</comment>
<dbReference type="Gene3D" id="3.90.1150.10">
    <property type="entry name" value="Aspartate Aminotransferase, domain 1"/>
    <property type="match status" value="1"/>
</dbReference>
<keyword evidence="2 6" id="KW-0032">Aminotransferase</keyword>
<evidence type="ECO:0000256" key="1">
    <source>
        <dbReference type="ARBA" id="ARBA00001933"/>
    </source>
</evidence>
<evidence type="ECO:0000256" key="2">
    <source>
        <dbReference type="ARBA" id="ARBA00022576"/>
    </source>
</evidence>
<dbReference type="CDD" id="cd00610">
    <property type="entry name" value="OAT_like"/>
    <property type="match status" value="1"/>
</dbReference>
<dbReference type="InterPro" id="IPR049704">
    <property type="entry name" value="Aminotrans_3_PPA_site"/>
</dbReference>
<dbReference type="EMBL" id="JANUCP010000002">
    <property type="protein sequence ID" value="MCS3918499.1"/>
    <property type="molecule type" value="Genomic_DNA"/>
</dbReference>
<reference evidence="6 7" key="1">
    <citation type="submission" date="2022-08" db="EMBL/GenBank/DDBJ databases">
        <title>Bacterial and archaeal communities from various locations to study Microbial Dark Matter (Phase II).</title>
        <authorList>
            <person name="Stepanauskas R."/>
        </authorList>
    </citation>
    <scope>NUCLEOTIDE SEQUENCE [LARGE SCALE GENOMIC DNA]</scope>
    <source>
        <strain evidence="6 7">PD1</strain>
    </source>
</reference>
<gene>
    <name evidence="6" type="ORF">M2350_000899</name>
</gene>
<keyword evidence="4 5" id="KW-0663">Pyridoxal phosphate</keyword>
<dbReference type="GO" id="GO:0008483">
    <property type="term" value="F:transaminase activity"/>
    <property type="evidence" value="ECO:0007669"/>
    <property type="project" value="UniProtKB-KW"/>
</dbReference>
<dbReference type="PANTHER" id="PTHR11986:SF79">
    <property type="entry name" value="ACETYLORNITHINE AMINOTRANSFERASE, MITOCHONDRIAL"/>
    <property type="match status" value="1"/>
</dbReference>
<evidence type="ECO:0000313" key="7">
    <source>
        <dbReference type="Proteomes" id="UP001204798"/>
    </source>
</evidence>
<dbReference type="PIRSF" id="PIRSF000521">
    <property type="entry name" value="Transaminase_4ab_Lys_Orn"/>
    <property type="match status" value="1"/>
</dbReference>
<dbReference type="SUPFAM" id="SSF53383">
    <property type="entry name" value="PLP-dependent transferases"/>
    <property type="match status" value="1"/>
</dbReference>
<dbReference type="InterPro" id="IPR050103">
    <property type="entry name" value="Class-III_PLP-dep_AT"/>
</dbReference>
<comment type="similarity">
    <text evidence="5">Belongs to the class-III pyridoxal-phosphate-dependent aminotransferase family.</text>
</comment>
<name>A0ABT2EKM2_9BACT</name>
<proteinExistence type="inferred from homology"/>
<dbReference type="Proteomes" id="UP001204798">
    <property type="component" value="Unassembled WGS sequence"/>
</dbReference>
<dbReference type="RefSeq" id="WP_310473606.1">
    <property type="nucleotide sequence ID" value="NZ_CP130454.1"/>
</dbReference>
<organism evidence="6 7">
    <name type="scientific">Candidatus Fervidibacter sacchari</name>
    <dbReference type="NCBI Taxonomy" id="1448929"/>
    <lineage>
        <taxon>Bacteria</taxon>
        <taxon>Candidatus Fervidibacterota</taxon>
        <taxon>Candidatus Fervidibacter</taxon>
    </lineage>
</organism>
<keyword evidence="7" id="KW-1185">Reference proteome</keyword>
<dbReference type="InterPro" id="IPR015421">
    <property type="entry name" value="PyrdxlP-dep_Trfase_major"/>
</dbReference>
<dbReference type="Pfam" id="PF00202">
    <property type="entry name" value="Aminotran_3"/>
    <property type="match status" value="1"/>
</dbReference>
<accession>A0ABT2EKM2</accession>
<evidence type="ECO:0000256" key="3">
    <source>
        <dbReference type="ARBA" id="ARBA00022679"/>
    </source>
</evidence>
<dbReference type="PANTHER" id="PTHR11986">
    <property type="entry name" value="AMINOTRANSFERASE CLASS III"/>
    <property type="match status" value="1"/>
</dbReference>
<dbReference type="InterPro" id="IPR015422">
    <property type="entry name" value="PyrdxlP-dep_Trfase_small"/>
</dbReference>
<keyword evidence="3" id="KW-0808">Transferase</keyword>